<reference evidence="2 3" key="1">
    <citation type="submission" date="2016-07" db="EMBL/GenBank/DDBJ databases">
        <title>Pervasive Adenine N6-methylation of Active Genes in Fungi.</title>
        <authorList>
            <consortium name="DOE Joint Genome Institute"/>
            <person name="Mondo S.J."/>
            <person name="Dannebaum R.O."/>
            <person name="Kuo R.C."/>
            <person name="Labutti K."/>
            <person name="Haridas S."/>
            <person name="Kuo A."/>
            <person name="Salamov A."/>
            <person name="Ahrendt S.R."/>
            <person name="Lipzen A."/>
            <person name="Sullivan W."/>
            <person name="Andreopoulos W.B."/>
            <person name="Clum A."/>
            <person name="Lindquist E."/>
            <person name="Daum C."/>
            <person name="Ramamoorthy G.K."/>
            <person name="Gryganskyi A."/>
            <person name="Culley D."/>
            <person name="Magnuson J.K."/>
            <person name="James T.Y."/>
            <person name="O'Malley M.A."/>
            <person name="Stajich J.E."/>
            <person name="Spatafora J.W."/>
            <person name="Visel A."/>
            <person name="Grigoriev I.V."/>
        </authorList>
    </citation>
    <scope>NUCLEOTIDE SEQUENCE [LARGE SCALE GENOMIC DNA]</scope>
    <source>
        <strain evidence="2 3">CBS 115471</strain>
    </source>
</reference>
<dbReference type="AlphaFoldDB" id="A0A1Y1Y1H1"/>
<evidence type="ECO:0000313" key="2">
    <source>
        <dbReference type="EMBL" id="ORX91862.1"/>
    </source>
</evidence>
<gene>
    <name evidence="2" type="ORF">BCR34DRAFT_629552</name>
</gene>
<accession>A0A1Y1Y1H1</accession>
<dbReference type="Proteomes" id="UP000193144">
    <property type="component" value="Unassembled WGS sequence"/>
</dbReference>
<keyword evidence="3" id="KW-1185">Reference proteome</keyword>
<dbReference type="OrthoDB" id="5809458at2759"/>
<dbReference type="GO" id="GO:0005737">
    <property type="term" value="C:cytoplasm"/>
    <property type="evidence" value="ECO:0007669"/>
    <property type="project" value="TreeGrafter"/>
</dbReference>
<organism evidence="2 3">
    <name type="scientific">Clohesyomyces aquaticus</name>
    <dbReference type="NCBI Taxonomy" id="1231657"/>
    <lineage>
        <taxon>Eukaryota</taxon>
        <taxon>Fungi</taxon>
        <taxon>Dikarya</taxon>
        <taxon>Ascomycota</taxon>
        <taxon>Pezizomycotina</taxon>
        <taxon>Dothideomycetes</taxon>
        <taxon>Pleosporomycetidae</taxon>
        <taxon>Pleosporales</taxon>
        <taxon>Lindgomycetaceae</taxon>
        <taxon>Clohesyomyces</taxon>
    </lineage>
</organism>
<dbReference type="InterPro" id="IPR040079">
    <property type="entry name" value="Glutathione_S-Trfase"/>
</dbReference>
<dbReference type="SFLD" id="SFLDG01180">
    <property type="entry name" value="SUF1"/>
    <property type="match status" value="1"/>
</dbReference>
<dbReference type="EMBL" id="MCFA01000429">
    <property type="protein sequence ID" value="ORX91862.1"/>
    <property type="molecule type" value="Genomic_DNA"/>
</dbReference>
<evidence type="ECO:0000259" key="1">
    <source>
        <dbReference type="Pfam" id="PF17172"/>
    </source>
</evidence>
<feature type="domain" description="Thioredoxin-like fold" evidence="1">
    <location>
        <begin position="25"/>
        <end position="127"/>
    </location>
</feature>
<protein>
    <recommendedName>
        <fullName evidence="1">Thioredoxin-like fold domain-containing protein</fullName>
    </recommendedName>
</protein>
<dbReference type="STRING" id="1231657.A0A1Y1Y1H1"/>
<sequence length="215" mass="24329">MTINAHPKITLYRGWPDPGQYVWSPFVTKLEFRLRISNVSYTCTSGSISSAPKGKIPYIDLESSITDAEVETLPDSTLIIKRLTSLGVIQDLNTAIQPRDVALDLALRALLEEKLYFCHTQERWIENYYTMRDHVLWAIPYPVRVFEGWMAWRANVKRLWDQGTGRLEREVVRGNGGEGKQADDGGCFWILGGEDPTEVDATIFGFVVSVLVCEA</sequence>
<dbReference type="PANTHER" id="PTHR12289:SF41">
    <property type="entry name" value="FAILED AXON CONNECTIONS-RELATED"/>
    <property type="match status" value="1"/>
</dbReference>
<dbReference type="SFLD" id="SFLDS00019">
    <property type="entry name" value="Glutathione_Transferase_(cytos"/>
    <property type="match status" value="1"/>
</dbReference>
<proteinExistence type="predicted"/>
<dbReference type="Pfam" id="PF17172">
    <property type="entry name" value="GST_N_4"/>
    <property type="match status" value="1"/>
</dbReference>
<dbReference type="InterPro" id="IPR050931">
    <property type="entry name" value="Mito_Protein_Transport_Metaxin"/>
</dbReference>
<name>A0A1Y1Y1H1_9PLEO</name>
<evidence type="ECO:0000313" key="3">
    <source>
        <dbReference type="Proteomes" id="UP000193144"/>
    </source>
</evidence>
<dbReference type="InterPro" id="IPR012336">
    <property type="entry name" value="Thioredoxin-like_fold"/>
</dbReference>
<comment type="caution">
    <text evidence="2">The sequence shown here is derived from an EMBL/GenBank/DDBJ whole genome shotgun (WGS) entry which is preliminary data.</text>
</comment>
<dbReference type="PANTHER" id="PTHR12289">
    <property type="entry name" value="METAXIN RELATED"/>
    <property type="match status" value="1"/>
</dbReference>